<evidence type="ECO:0000256" key="4">
    <source>
        <dbReference type="ARBA" id="ARBA00022519"/>
    </source>
</evidence>
<dbReference type="EMBL" id="JAUQTG010000002">
    <property type="protein sequence ID" value="MDO7855739.1"/>
    <property type="molecule type" value="Genomic_DNA"/>
</dbReference>
<feature type="transmembrane region" description="Helical" evidence="8">
    <location>
        <begin position="51"/>
        <end position="70"/>
    </location>
</feature>
<keyword evidence="7 8" id="KW-0472">Membrane</keyword>
<evidence type="ECO:0000256" key="2">
    <source>
        <dbReference type="ARBA" id="ARBA00007555"/>
    </source>
</evidence>
<gene>
    <name evidence="9" type="primary">pqiA</name>
    <name evidence="9" type="ORF">Q5E86_05020</name>
</gene>
<evidence type="ECO:0000313" key="10">
    <source>
        <dbReference type="Proteomes" id="UP001176478"/>
    </source>
</evidence>
<feature type="transmembrane region" description="Helical" evidence="8">
    <location>
        <begin position="376"/>
        <end position="397"/>
    </location>
</feature>
<evidence type="ECO:0000256" key="3">
    <source>
        <dbReference type="ARBA" id="ARBA00022475"/>
    </source>
</evidence>
<reference evidence="9" key="2">
    <citation type="journal article" date="2024" name="Int. J. Antimicrob. Agents">
        <title>Identification of a novel Providencia species showing multi-drug-resistant in three patients with hospital-acquired infection.</title>
        <authorList>
            <person name="Yang W."/>
            <person name="Chen J."/>
            <person name="Yang F."/>
            <person name="Ji P."/>
            <person name="Shen S."/>
            <person name="Yin D."/>
            <person name="Hu F."/>
        </authorList>
    </citation>
    <scope>NUCLEOTIDE SEQUENCE</scope>
    <source>
        <strain evidence="9">CRE-138-0111</strain>
    </source>
</reference>
<dbReference type="PANTHER" id="PTHR30462:SF3">
    <property type="entry name" value="INTERMEMBRANE TRANSPORT PROTEIN PQIA"/>
    <property type="match status" value="1"/>
</dbReference>
<keyword evidence="5 8" id="KW-0812">Transmembrane</keyword>
<proteinExistence type="inferred from homology"/>
<sequence length="441" mass="49614">MCTHESHEHVLCPQCDMLVAVPELEQGSKATCPRCETTLVSKWRYPYKQPAAYAFSALIMLFVACLFPFVKMGAAGIENEISLFQIIEIISATRYSGLALFFLFFSLIIPAFCMITIILLGLQVHIPKGLKVVSTRILFQMKAWCMAEIFLAGVLVSFVKLIAYGDIGIGLSFLPYCLFCMLQVRAFQCLDRHWLWNRIEAPPKLELPLKVGQTGIKQNVRLCLVCTAILPAEQSQCPRCFSRGSVRKHQSLQWTLALLVTSIMLYIPANVLPMMTTYTLGSALNSTIIDGVILLWEDGSYPVAMVIFIASIMVPTLKMIGIAWLCLDSQGYGNRDPHRMHFIYELVEYVGRWSMIDVFVITILASLVQMGQLMSIVPAMGIIFFGVVVILTMFAAMTFDPRLTWDRCERKNAVNTNAVEQEGVVGWPHKKHHRPMPKLVS</sequence>
<dbReference type="InterPro" id="IPR007498">
    <property type="entry name" value="PqiA-like"/>
</dbReference>
<accession>A0ABT9AN51</accession>
<dbReference type="InterPro" id="IPR005219">
    <property type="entry name" value="PqiA-like_proteobact"/>
</dbReference>
<name>A0ABT9AN51_9GAMM</name>
<dbReference type="Proteomes" id="UP001176478">
    <property type="component" value="Unassembled WGS sequence"/>
</dbReference>
<comment type="similarity">
    <text evidence="2">Belongs to the PqiA family.</text>
</comment>
<feature type="transmembrane region" description="Helical" evidence="8">
    <location>
        <begin position="303"/>
        <end position="328"/>
    </location>
</feature>
<keyword evidence="3" id="KW-1003">Cell membrane</keyword>
<dbReference type="Pfam" id="PF04403">
    <property type="entry name" value="PqiA"/>
    <property type="match status" value="2"/>
</dbReference>
<feature type="transmembrane region" description="Helical" evidence="8">
    <location>
        <begin position="251"/>
        <end position="269"/>
    </location>
</feature>
<evidence type="ECO:0000256" key="6">
    <source>
        <dbReference type="ARBA" id="ARBA00022989"/>
    </source>
</evidence>
<evidence type="ECO:0000256" key="1">
    <source>
        <dbReference type="ARBA" id="ARBA00004429"/>
    </source>
</evidence>
<keyword evidence="10" id="KW-1185">Reference proteome</keyword>
<comment type="caution">
    <text evidence="9">The sequence shown here is derived from an EMBL/GenBank/DDBJ whole genome shotgun (WGS) entry which is preliminary data.</text>
</comment>
<evidence type="ECO:0000256" key="5">
    <source>
        <dbReference type="ARBA" id="ARBA00022692"/>
    </source>
</evidence>
<protein>
    <submittedName>
        <fullName evidence="9">Membrane integrity-associated transporter subunit PqiA</fullName>
    </submittedName>
</protein>
<feature type="transmembrane region" description="Helical" evidence="8">
    <location>
        <begin position="143"/>
        <end position="163"/>
    </location>
</feature>
<feature type="transmembrane region" description="Helical" evidence="8">
    <location>
        <begin position="98"/>
        <end position="122"/>
    </location>
</feature>
<organism evidence="9 10">
    <name type="scientific">Providencia huashanensis</name>
    <dbReference type="NCBI Taxonomy" id="3037798"/>
    <lineage>
        <taxon>Bacteria</taxon>
        <taxon>Pseudomonadati</taxon>
        <taxon>Pseudomonadota</taxon>
        <taxon>Gammaproteobacteria</taxon>
        <taxon>Enterobacterales</taxon>
        <taxon>Morganellaceae</taxon>
        <taxon>Providencia</taxon>
    </lineage>
</organism>
<comment type="subcellular location">
    <subcellularLocation>
        <location evidence="1">Cell inner membrane</location>
        <topology evidence="1">Multi-pass membrane protein</topology>
    </subcellularLocation>
</comment>
<reference evidence="9" key="1">
    <citation type="submission" date="2023-07" db="EMBL/GenBank/DDBJ databases">
        <authorList>
            <person name="Yang W."/>
            <person name="Chen J."/>
            <person name="Ji P."/>
            <person name="Hu F."/>
        </authorList>
    </citation>
    <scope>NUCLEOTIDE SEQUENCE</scope>
    <source>
        <strain evidence="9">CRE-138-0111</strain>
    </source>
</reference>
<dbReference type="NCBIfam" id="NF011683">
    <property type="entry name" value="PRK15103.1"/>
    <property type="match status" value="1"/>
</dbReference>
<evidence type="ECO:0000256" key="7">
    <source>
        <dbReference type="ARBA" id="ARBA00023136"/>
    </source>
</evidence>
<dbReference type="NCBIfam" id="TIGR00155">
    <property type="entry name" value="pqiA_fam"/>
    <property type="match status" value="1"/>
</dbReference>
<keyword evidence="6 8" id="KW-1133">Transmembrane helix</keyword>
<dbReference type="PANTHER" id="PTHR30462">
    <property type="entry name" value="INTERMEMBRANE TRANSPORT PROTEIN PQIB-RELATED"/>
    <property type="match status" value="1"/>
</dbReference>
<evidence type="ECO:0000256" key="8">
    <source>
        <dbReference type="SAM" id="Phobius"/>
    </source>
</evidence>
<dbReference type="InterPro" id="IPR051800">
    <property type="entry name" value="PqiA-PqiB_transport"/>
</dbReference>
<evidence type="ECO:0000313" key="9">
    <source>
        <dbReference type="EMBL" id="MDO7855739.1"/>
    </source>
</evidence>
<feature type="transmembrane region" description="Helical" evidence="8">
    <location>
        <begin position="349"/>
        <end position="370"/>
    </location>
</feature>
<keyword evidence="4" id="KW-0997">Cell inner membrane</keyword>